<accession>A0AAW3N2R6</accession>
<reference evidence="3 4" key="1">
    <citation type="submission" date="2015-11" db="EMBL/GenBank/DDBJ databases">
        <title>Expanding the genomic diversity of Burkholderia species for the development of highly accurate diagnostics.</title>
        <authorList>
            <person name="Sahl J."/>
            <person name="Keim P."/>
            <person name="Wagner D."/>
        </authorList>
    </citation>
    <scope>NUCLEOTIDE SEQUENCE [LARGE SCALE GENOMIC DNA]</scope>
    <source>
        <strain evidence="3 4">MSMB1808WGS</strain>
    </source>
</reference>
<evidence type="ECO:0008006" key="5">
    <source>
        <dbReference type="Google" id="ProtNLM"/>
    </source>
</evidence>
<comment type="caution">
    <text evidence="3">The sequence shown here is derived from an EMBL/GenBank/DDBJ whole genome shotgun (WGS) entry which is preliminary data.</text>
</comment>
<evidence type="ECO:0000259" key="2">
    <source>
        <dbReference type="Pfam" id="PF13439"/>
    </source>
</evidence>
<sequence length="406" mass="46228">MLYERLKHRYVMRLSRRSLHSTRRLIYKQPVDTSGVPSVDPKPEVKRALVAMHWLDVGGAEKFAVQCCKQLHAAGYDVHVIGAHISKPFYQQQLEKFATVYTQDRQVPPGHEVRFLYEFASKYRVDLIHNHHNIYLYNSLPVLRTLGIQTTVIDSLHIDERIGGGFPRISGIWSSYLDYHHVISLRLQHELTRQYVSNDKILFGHLAGDLSAPAQYNIEASLQKKKVRVAFVGRMTWQKRPLIFIAAIQRLRRKLSALGYELSAEVVGDGKYADAAHAAAHHHHLDKIIRFLPPDSDVDAVLKRNDILLITSENEGITLVAFEAIRNGCIVISTDVGAQRELVPESLLTSAEPGACVKDCVRIVRNLVQSADFRKQIEHDLTEKILHFNNLPRAEDVLFRIYGEQA</sequence>
<dbReference type="SUPFAM" id="SSF53756">
    <property type="entry name" value="UDP-Glycosyltransferase/glycogen phosphorylase"/>
    <property type="match status" value="1"/>
</dbReference>
<evidence type="ECO:0000313" key="4">
    <source>
        <dbReference type="Proteomes" id="UP000056453"/>
    </source>
</evidence>
<dbReference type="PANTHER" id="PTHR12526">
    <property type="entry name" value="GLYCOSYLTRANSFERASE"/>
    <property type="match status" value="1"/>
</dbReference>
<feature type="domain" description="Glycosyltransferase subfamily 4-like N-terminal" evidence="2">
    <location>
        <begin position="57"/>
        <end position="160"/>
    </location>
</feature>
<dbReference type="Proteomes" id="UP000056453">
    <property type="component" value="Unassembled WGS sequence"/>
</dbReference>
<dbReference type="InterPro" id="IPR028098">
    <property type="entry name" value="Glyco_trans_4-like_N"/>
</dbReference>
<gene>
    <name evidence="3" type="ORF">WJ96_32665</name>
</gene>
<dbReference type="InterPro" id="IPR001296">
    <property type="entry name" value="Glyco_trans_1"/>
</dbReference>
<protein>
    <recommendedName>
        <fullName evidence="5">Glycosyltransferase</fullName>
    </recommendedName>
</protein>
<keyword evidence="4" id="KW-1185">Reference proteome</keyword>
<evidence type="ECO:0000259" key="1">
    <source>
        <dbReference type="Pfam" id="PF00534"/>
    </source>
</evidence>
<dbReference type="PANTHER" id="PTHR12526:SF630">
    <property type="entry name" value="GLYCOSYLTRANSFERASE"/>
    <property type="match status" value="1"/>
</dbReference>
<dbReference type="Gene3D" id="3.40.50.2000">
    <property type="entry name" value="Glycogen Phosphorylase B"/>
    <property type="match status" value="2"/>
</dbReference>
<dbReference type="Pfam" id="PF13439">
    <property type="entry name" value="Glyco_transf_4"/>
    <property type="match status" value="1"/>
</dbReference>
<dbReference type="GO" id="GO:0016757">
    <property type="term" value="F:glycosyltransferase activity"/>
    <property type="evidence" value="ECO:0007669"/>
    <property type="project" value="InterPro"/>
</dbReference>
<dbReference type="Pfam" id="PF00534">
    <property type="entry name" value="Glycos_transf_1"/>
    <property type="match status" value="1"/>
</dbReference>
<organism evidence="3 4">
    <name type="scientific">Burkholderia ubonensis</name>
    <dbReference type="NCBI Taxonomy" id="101571"/>
    <lineage>
        <taxon>Bacteria</taxon>
        <taxon>Pseudomonadati</taxon>
        <taxon>Pseudomonadota</taxon>
        <taxon>Betaproteobacteria</taxon>
        <taxon>Burkholderiales</taxon>
        <taxon>Burkholderiaceae</taxon>
        <taxon>Burkholderia</taxon>
        <taxon>Burkholderia cepacia complex</taxon>
    </lineage>
</organism>
<dbReference type="AlphaFoldDB" id="A0AAW3N2R6"/>
<evidence type="ECO:0000313" key="3">
    <source>
        <dbReference type="EMBL" id="KVQ01758.1"/>
    </source>
</evidence>
<proteinExistence type="predicted"/>
<feature type="domain" description="Glycosyl transferase family 1" evidence="1">
    <location>
        <begin position="222"/>
        <end position="345"/>
    </location>
</feature>
<dbReference type="EMBL" id="LPBJ01000021">
    <property type="protein sequence ID" value="KVQ01758.1"/>
    <property type="molecule type" value="Genomic_DNA"/>
</dbReference>
<name>A0AAW3N2R6_9BURK</name>